<evidence type="ECO:0000256" key="3">
    <source>
        <dbReference type="ARBA" id="ARBA00022737"/>
    </source>
</evidence>
<feature type="domain" description="Cadherin" evidence="10">
    <location>
        <begin position="283"/>
        <end position="388"/>
    </location>
</feature>
<dbReference type="PROSITE" id="PS00232">
    <property type="entry name" value="CADHERIN_1"/>
    <property type="match status" value="3"/>
</dbReference>
<dbReference type="FunFam" id="2.60.40.60:FF:000020">
    <property type="entry name" value="Dachsous cadherin-related 1b"/>
    <property type="match status" value="2"/>
</dbReference>
<dbReference type="EMBL" id="VXBQ01006205">
    <property type="protein sequence ID" value="NXO65739.1"/>
    <property type="molecule type" value="Genomic_DNA"/>
</dbReference>
<feature type="domain" description="Cadherin" evidence="10">
    <location>
        <begin position="63"/>
        <end position="178"/>
    </location>
</feature>
<keyword evidence="7" id="KW-0472">Membrane</keyword>
<comment type="caution">
    <text evidence="11">The sequence shown here is derived from an EMBL/GenBank/DDBJ whole genome shotgun (WGS) entry which is preliminary data.</text>
</comment>
<organism evidence="11 12">
    <name type="scientific">Phainopepla nitens</name>
    <name type="common">Phainopepla</name>
    <dbReference type="NCBI Taxonomy" id="161653"/>
    <lineage>
        <taxon>Eukaryota</taxon>
        <taxon>Metazoa</taxon>
        <taxon>Chordata</taxon>
        <taxon>Craniata</taxon>
        <taxon>Vertebrata</taxon>
        <taxon>Euteleostomi</taxon>
        <taxon>Archelosauria</taxon>
        <taxon>Archosauria</taxon>
        <taxon>Dinosauria</taxon>
        <taxon>Saurischia</taxon>
        <taxon>Theropoda</taxon>
        <taxon>Coelurosauria</taxon>
        <taxon>Aves</taxon>
        <taxon>Neognathae</taxon>
        <taxon>Neoaves</taxon>
        <taxon>Telluraves</taxon>
        <taxon>Australaves</taxon>
        <taxon>Passeriformes</taxon>
        <taxon>Bombycillidae</taxon>
        <taxon>Phainopepla</taxon>
    </lineage>
</organism>
<feature type="domain" description="Cadherin" evidence="10">
    <location>
        <begin position="494"/>
        <end position="606"/>
    </location>
</feature>
<evidence type="ECO:0000256" key="9">
    <source>
        <dbReference type="PROSITE-ProRule" id="PRU00043"/>
    </source>
</evidence>
<evidence type="ECO:0000256" key="7">
    <source>
        <dbReference type="ARBA" id="ARBA00023136"/>
    </source>
</evidence>
<accession>A0A7L1TZ10</accession>
<evidence type="ECO:0000256" key="2">
    <source>
        <dbReference type="ARBA" id="ARBA00022692"/>
    </source>
</evidence>
<reference evidence="11 12" key="1">
    <citation type="submission" date="2019-09" db="EMBL/GenBank/DDBJ databases">
        <title>Bird 10,000 Genomes (B10K) Project - Family phase.</title>
        <authorList>
            <person name="Zhang G."/>
        </authorList>
    </citation>
    <scope>NUCLEOTIDE SEQUENCE [LARGE SCALE GENOMIC DNA]</scope>
    <source>
        <strain evidence="11">B10K-DU-002-32</strain>
        <tissue evidence="11">Muscle</tissue>
    </source>
</reference>
<dbReference type="GO" id="GO:0007156">
    <property type="term" value="P:homophilic cell adhesion via plasma membrane adhesion molecules"/>
    <property type="evidence" value="ECO:0007669"/>
    <property type="project" value="InterPro"/>
</dbReference>
<dbReference type="SMART" id="SM00112">
    <property type="entry name" value="CA"/>
    <property type="match status" value="6"/>
</dbReference>
<comment type="subcellular location">
    <subcellularLocation>
        <location evidence="1">Membrane</location>
    </subcellularLocation>
</comment>
<dbReference type="SUPFAM" id="SSF49313">
    <property type="entry name" value="Cadherin-like"/>
    <property type="match status" value="6"/>
</dbReference>
<feature type="domain" description="Cadherin" evidence="10">
    <location>
        <begin position="6"/>
        <end position="62"/>
    </location>
</feature>
<keyword evidence="8" id="KW-0325">Glycoprotein</keyword>
<evidence type="ECO:0000313" key="11">
    <source>
        <dbReference type="EMBL" id="NXO65739.1"/>
    </source>
</evidence>
<dbReference type="PRINTS" id="PR00205">
    <property type="entry name" value="CADHERIN"/>
</dbReference>
<feature type="non-terminal residue" evidence="11">
    <location>
        <position position="1"/>
    </location>
</feature>
<evidence type="ECO:0000313" key="12">
    <source>
        <dbReference type="Proteomes" id="UP000579685"/>
    </source>
</evidence>
<keyword evidence="5" id="KW-0130">Cell adhesion</keyword>
<keyword evidence="6" id="KW-1133">Transmembrane helix</keyword>
<evidence type="ECO:0000256" key="5">
    <source>
        <dbReference type="ARBA" id="ARBA00022889"/>
    </source>
</evidence>
<keyword evidence="12" id="KW-1185">Reference proteome</keyword>
<evidence type="ECO:0000256" key="8">
    <source>
        <dbReference type="ARBA" id="ARBA00023180"/>
    </source>
</evidence>
<dbReference type="InterPro" id="IPR002126">
    <property type="entry name" value="Cadherin-like_dom"/>
</dbReference>
<protein>
    <submittedName>
        <fullName evidence="11">PCD23 protein</fullName>
    </submittedName>
</protein>
<evidence type="ECO:0000259" key="10">
    <source>
        <dbReference type="PROSITE" id="PS50268"/>
    </source>
</evidence>
<evidence type="ECO:0000256" key="4">
    <source>
        <dbReference type="ARBA" id="ARBA00022837"/>
    </source>
</evidence>
<dbReference type="PANTHER" id="PTHR24026">
    <property type="entry name" value="FAT ATYPICAL CADHERIN-RELATED"/>
    <property type="match status" value="1"/>
</dbReference>
<dbReference type="CDD" id="cd11304">
    <property type="entry name" value="Cadherin_repeat"/>
    <property type="match status" value="6"/>
</dbReference>
<dbReference type="FunFam" id="2.60.40.60:FF:000181">
    <property type="entry name" value="Predicted protein"/>
    <property type="match status" value="1"/>
</dbReference>
<dbReference type="Gene3D" id="2.60.40.60">
    <property type="entry name" value="Cadherins"/>
    <property type="match status" value="6"/>
</dbReference>
<dbReference type="GO" id="GO:0005886">
    <property type="term" value="C:plasma membrane"/>
    <property type="evidence" value="ECO:0007669"/>
    <property type="project" value="InterPro"/>
</dbReference>
<proteinExistence type="predicted"/>
<dbReference type="Proteomes" id="UP000579685">
    <property type="component" value="Unassembled WGS sequence"/>
</dbReference>
<evidence type="ECO:0000256" key="6">
    <source>
        <dbReference type="ARBA" id="ARBA00022989"/>
    </source>
</evidence>
<feature type="non-terminal residue" evidence="11">
    <location>
        <position position="612"/>
    </location>
</feature>
<dbReference type="InterPro" id="IPR015919">
    <property type="entry name" value="Cadherin-like_sf"/>
</dbReference>
<keyword evidence="2" id="KW-0812">Transmembrane</keyword>
<dbReference type="PANTHER" id="PTHR24026:SF136">
    <property type="entry name" value="PROTOCADHERIN-23"/>
    <property type="match status" value="1"/>
</dbReference>
<feature type="domain" description="Cadherin" evidence="10">
    <location>
        <begin position="186"/>
        <end position="282"/>
    </location>
</feature>
<dbReference type="Pfam" id="PF00028">
    <property type="entry name" value="Cadherin"/>
    <property type="match status" value="5"/>
</dbReference>
<keyword evidence="4 9" id="KW-0106">Calcium</keyword>
<dbReference type="GO" id="GO:0005509">
    <property type="term" value="F:calcium ion binding"/>
    <property type="evidence" value="ECO:0007669"/>
    <property type="project" value="UniProtKB-UniRule"/>
</dbReference>
<name>A0A7L1TZ10_PHANI</name>
<feature type="domain" description="Cadherin" evidence="10">
    <location>
        <begin position="389"/>
        <end position="493"/>
    </location>
</feature>
<dbReference type="GO" id="GO:0007163">
    <property type="term" value="P:establishment or maintenance of cell polarity"/>
    <property type="evidence" value="ECO:0007669"/>
    <property type="project" value="UniProtKB-ARBA"/>
</dbReference>
<gene>
    <name evidence="11" type="primary">Dchs2</name>
    <name evidence="11" type="ORF">PHANIT_R06542</name>
</gene>
<dbReference type="FunFam" id="2.60.40.60:FF:000035">
    <property type="entry name" value="Protocadherin Fat 3"/>
    <property type="match status" value="1"/>
</dbReference>
<dbReference type="AlphaFoldDB" id="A0A7L1TZ10"/>
<evidence type="ECO:0000256" key="1">
    <source>
        <dbReference type="ARBA" id="ARBA00004370"/>
    </source>
</evidence>
<sequence>DPHGKFSIDPQFGVIRTKKQLDHEAQSVVVLTVQSQLGNSSAYSSTQVNVSVTDINDNPPVFLTKSDKVTISHTQPPGTAVYIAHAEDKDSGLNGAIKYSIASKQSDAFSIDPSLGVVNLTRTVFAEKQQEYTLHIAAEDCGSPPLTSLLAINLTDRRLDSLAVKIVILDINDNSPSFMSSPLSYVMEDVEVGFLVHHIIAKDPDEGRNGQVTYHILSGNENKAFVLDKITGLLTTAQFLDREVQERYSLTVMALDDGSPALSATQVLTIIVLDVNDETPVFLKQLYETAVHENRDPGEFVIRVEAVDRDAGLNSLLQYEILPGAGYEKFNMNSDSGELVTAASLDRETQEDFSIKGSSCHDLGSPSRSSTAQLCLTVLDDNDHSPLFAKTQYQISVTEDLEEGSAILDLSASDEDAGLNGEVMYSLIDDTYGAFAIDGVTGSITTTKALDRETKSQYTFRAVASDQSTHFPRSTTVSVVVHIDDVNDNDPVFLQNPIRVFVPAETAVNEIVATVRAEDVDLGSNGAIVFNLMMAETVFQIDVKTGDIILWEPLASKNFSSQLLVTASDQGIPPRTATAVVIIFTEEQEEVISFSHSLYETSVPENSAAGGH</sequence>
<dbReference type="InterPro" id="IPR020894">
    <property type="entry name" value="Cadherin_CS"/>
</dbReference>
<dbReference type="FunFam" id="2.60.40.60:FF:000116">
    <property type="entry name" value="Dachsous cadherin-related 2"/>
    <property type="match status" value="1"/>
</dbReference>
<dbReference type="PROSITE" id="PS50268">
    <property type="entry name" value="CADHERIN_2"/>
    <property type="match status" value="6"/>
</dbReference>
<keyword evidence="3" id="KW-0677">Repeat</keyword>